<keyword evidence="1" id="KW-0472">Membrane</keyword>
<keyword evidence="1" id="KW-0812">Transmembrane</keyword>
<feature type="transmembrane region" description="Helical" evidence="1">
    <location>
        <begin position="7"/>
        <end position="29"/>
    </location>
</feature>
<dbReference type="Proteomes" id="UP001596039">
    <property type="component" value="Unassembled WGS sequence"/>
</dbReference>
<feature type="transmembrane region" description="Helical" evidence="1">
    <location>
        <begin position="89"/>
        <end position="113"/>
    </location>
</feature>
<evidence type="ECO:0000313" key="3">
    <source>
        <dbReference type="Proteomes" id="UP001596039"/>
    </source>
</evidence>
<accession>A0ABW0NNV3</accession>
<gene>
    <name evidence="2" type="ORF">ACFPJ4_03550</name>
</gene>
<feature type="transmembrane region" description="Helical" evidence="1">
    <location>
        <begin position="196"/>
        <end position="212"/>
    </location>
</feature>
<dbReference type="RefSeq" id="WP_386738911.1">
    <property type="nucleotide sequence ID" value="NZ_JBHSMG010000001.1"/>
</dbReference>
<dbReference type="EMBL" id="JBHSMG010000001">
    <property type="protein sequence ID" value="MFC5501313.1"/>
    <property type="molecule type" value="Genomic_DNA"/>
</dbReference>
<feature type="transmembrane region" description="Helical" evidence="1">
    <location>
        <begin position="271"/>
        <end position="289"/>
    </location>
</feature>
<evidence type="ECO:0000313" key="2">
    <source>
        <dbReference type="EMBL" id="MFC5501313.1"/>
    </source>
</evidence>
<feature type="transmembrane region" description="Helical" evidence="1">
    <location>
        <begin position="56"/>
        <end position="77"/>
    </location>
</feature>
<keyword evidence="3" id="KW-1185">Reference proteome</keyword>
<reference evidence="3" key="1">
    <citation type="journal article" date="2019" name="Int. J. Syst. Evol. Microbiol.">
        <title>The Global Catalogue of Microorganisms (GCM) 10K type strain sequencing project: providing services to taxonomists for standard genome sequencing and annotation.</title>
        <authorList>
            <consortium name="The Broad Institute Genomics Platform"/>
            <consortium name="The Broad Institute Genome Sequencing Center for Infectious Disease"/>
            <person name="Wu L."/>
            <person name="Ma J."/>
        </authorList>
    </citation>
    <scope>NUCLEOTIDE SEQUENCE [LARGE SCALE GENOMIC DNA]</scope>
    <source>
        <strain evidence="3">CGMCC 4.6997</strain>
    </source>
</reference>
<keyword evidence="1" id="KW-1133">Transmembrane helix</keyword>
<evidence type="ECO:0000256" key="1">
    <source>
        <dbReference type="SAM" id="Phobius"/>
    </source>
</evidence>
<organism evidence="2 3">
    <name type="scientific">Lysinimonas soli</name>
    <dbReference type="NCBI Taxonomy" id="1074233"/>
    <lineage>
        <taxon>Bacteria</taxon>
        <taxon>Bacillati</taxon>
        <taxon>Actinomycetota</taxon>
        <taxon>Actinomycetes</taxon>
        <taxon>Micrococcales</taxon>
        <taxon>Microbacteriaceae</taxon>
        <taxon>Lysinimonas</taxon>
    </lineage>
</organism>
<protein>
    <recommendedName>
        <fullName evidence="4">Integral membrane protein</fullName>
    </recommendedName>
</protein>
<proteinExistence type="predicted"/>
<feature type="transmembrane region" description="Helical" evidence="1">
    <location>
        <begin position="219"/>
        <end position="238"/>
    </location>
</feature>
<feature type="transmembrane region" description="Helical" evidence="1">
    <location>
        <begin position="125"/>
        <end position="149"/>
    </location>
</feature>
<evidence type="ECO:0008006" key="4">
    <source>
        <dbReference type="Google" id="ProtNLM"/>
    </source>
</evidence>
<name>A0ABW0NNV3_9MICO</name>
<feature type="transmembrane region" description="Helical" evidence="1">
    <location>
        <begin position="156"/>
        <end position="176"/>
    </location>
</feature>
<comment type="caution">
    <text evidence="2">The sequence shown here is derived from an EMBL/GenBank/DDBJ whole genome shotgun (WGS) entry which is preliminary data.</text>
</comment>
<sequence length="305" mass="31202">MLERRPLPSLVFLPIGVVSAIVGLLPWLVTGMRLPLQNLWATGALPAEMPIVLLPFSQYTLILLIALLLIGAATAGIAGRAVPAQHPGIALLALMGGVLLVQLIALIQTAATVSHGLRGGSQSTLYLVVVVGGAVISIVLGVALVALIARAPRPGALIGLSVAAVAFSSWLTGLFFPTGAVYTASPLTSLLSQATRYVPAVLIGIAIAWCGVRSVGRVIAAIASLLLLWVGMTAVIAVNNALGSRVLAHHPADMLDQAAGVFRSALVLPELWLPTVGLAVAVAAVGLVARRVISTRSNPLTADPG</sequence>